<evidence type="ECO:0000256" key="1">
    <source>
        <dbReference type="ARBA" id="ARBA00004613"/>
    </source>
</evidence>
<organism evidence="5 6">
    <name type="scientific">Dipteronia dyeriana</name>
    <dbReference type="NCBI Taxonomy" id="168575"/>
    <lineage>
        <taxon>Eukaryota</taxon>
        <taxon>Viridiplantae</taxon>
        <taxon>Streptophyta</taxon>
        <taxon>Embryophyta</taxon>
        <taxon>Tracheophyta</taxon>
        <taxon>Spermatophyta</taxon>
        <taxon>Magnoliopsida</taxon>
        <taxon>eudicotyledons</taxon>
        <taxon>Gunneridae</taxon>
        <taxon>Pentapetalae</taxon>
        <taxon>rosids</taxon>
        <taxon>malvids</taxon>
        <taxon>Sapindales</taxon>
        <taxon>Sapindaceae</taxon>
        <taxon>Hippocastanoideae</taxon>
        <taxon>Acereae</taxon>
        <taxon>Dipteronia</taxon>
    </lineage>
</organism>
<protein>
    <recommendedName>
        <fullName evidence="7">Polygalacturonase</fullName>
    </recommendedName>
</protein>
<accession>A0AAD9XP53</accession>
<dbReference type="GO" id="GO:0005576">
    <property type="term" value="C:extracellular region"/>
    <property type="evidence" value="ECO:0007669"/>
    <property type="project" value="UniProtKB-SubCell"/>
</dbReference>
<feature type="chain" id="PRO_5041947334" description="Polygalacturonase" evidence="4">
    <location>
        <begin position="22"/>
        <end position="108"/>
    </location>
</feature>
<dbReference type="SUPFAM" id="SSF51126">
    <property type="entry name" value="Pectin lyase-like"/>
    <property type="match status" value="1"/>
</dbReference>
<dbReference type="Gene3D" id="2.160.20.10">
    <property type="entry name" value="Single-stranded right-handed beta-helix, Pectin lyase-like"/>
    <property type="match status" value="1"/>
</dbReference>
<feature type="signal peptide" evidence="4">
    <location>
        <begin position="1"/>
        <end position="21"/>
    </location>
</feature>
<name>A0AAD9XP53_9ROSI</name>
<keyword evidence="3" id="KW-0961">Cell wall biogenesis/degradation</keyword>
<comment type="caution">
    <text evidence="5">The sequence shown here is derived from an EMBL/GenBank/DDBJ whole genome shotgun (WGS) entry which is preliminary data.</text>
</comment>
<dbReference type="AlphaFoldDB" id="A0AAD9XP53"/>
<keyword evidence="2" id="KW-0964">Secreted</keyword>
<dbReference type="EMBL" id="JANJYI010000001">
    <property type="protein sequence ID" value="KAK2663000.1"/>
    <property type="molecule type" value="Genomic_DNA"/>
</dbReference>
<evidence type="ECO:0000313" key="6">
    <source>
        <dbReference type="Proteomes" id="UP001280121"/>
    </source>
</evidence>
<evidence type="ECO:0000256" key="4">
    <source>
        <dbReference type="SAM" id="SignalP"/>
    </source>
</evidence>
<keyword evidence="6" id="KW-1185">Reference proteome</keyword>
<dbReference type="Proteomes" id="UP001280121">
    <property type="component" value="Unassembled WGS sequence"/>
</dbReference>
<evidence type="ECO:0000313" key="5">
    <source>
        <dbReference type="EMBL" id="KAK2663000.1"/>
    </source>
</evidence>
<reference evidence="5" key="1">
    <citation type="journal article" date="2023" name="Plant J.">
        <title>Genome sequences and population genomics provide insights into the demographic history, inbreeding, and mutation load of two 'living fossil' tree species of Dipteronia.</title>
        <authorList>
            <person name="Feng Y."/>
            <person name="Comes H.P."/>
            <person name="Chen J."/>
            <person name="Zhu S."/>
            <person name="Lu R."/>
            <person name="Zhang X."/>
            <person name="Li P."/>
            <person name="Qiu J."/>
            <person name="Olsen K.M."/>
            <person name="Qiu Y."/>
        </authorList>
    </citation>
    <scope>NUCLEOTIDE SEQUENCE</scope>
    <source>
        <strain evidence="5">KIB01</strain>
    </source>
</reference>
<dbReference type="PANTHER" id="PTHR31375">
    <property type="match status" value="1"/>
</dbReference>
<dbReference type="InterPro" id="IPR011050">
    <property type="entry name" value="Pectin_lyase_fold/virulence"/>
</dbReference>
<evidence type="ECO:0008006" key="7">
    <source>
        <dbReference type="Google" id="ProtNLM"/>
    </source>
</evidence>
<keyword evidence="4" id="KW-0732">Signal</keyword>
<gene>
    <name evidence="5" type="ORF">Ddye_001574</name>
</gene>
<evidence type="ECO:0000256" key="2">
    <source>
        <dbReference type="ARBA" id="ARBA00022525"/>
    </source>
</evidence>
<dbReference type="GO" id="GO:0071555">
    <property type="term" value="P:cell wall organization"/>
    <property type="evidence" value="ECO:0007669"/>
    <property type="project" value="UniProtKB-KW"/>
</dbReference>
<sequence>MGNLKVSAMFLLLVSIAKVHPGGVFDVRKYVAKADGKSDISKALCSAFIDACACPTPSKVLIPKGTFMFAQVSLEGPCKATVTIVVRGKLKALTDPSKMKVDGSWVTF</sequence>
<proteinExistence type="predicted"/>
<evidence type="ECO:0000256" key="3">
    <source>
        <dbReference type="ARBA" id="ARBA00023316"/>
    </source>
</evidence>
<comment type="subcellular location">
    <subcellularLocation>
        <location evidence="1">Secreted</location>
    </subcellularLocation>
</comment>
<dbReference type="InterPro" id="IPR012334">
    <property type="entry name" value="Pectin_lyas_fold"/>
</dbReference>